<dbReference type="InterPro" id="IPR049546">
    <property type="entry name" value="WDR54_beta_prop"/>
</dbReference>
<evidence type="ECO:0000259" key="1">
    <source>
        <dbReference type="Pfam" id="PF21031"/>
    </source>
</evidence>
<name>A0A0G4F6I2_VITBC</name>
<reference evidence="2 3" key="1">
    <citation type="submission" date="2014-11" db="EMBL/GenBank/DDBJ databases">
        <authorList>
            <person name="Zhu J."/>
            <person name="Qi W."/>
            <person name="Song R."/>
        </authorList>
    </citation>
    <scope>NUCLEOTIDE SEQUENCE [LARGE SCALE GENOMIC DNA]</scope>
</reference>
<dbReference type="SUPFAM" id="SSF50978">
    <property type="entry name" value="WD40 repeat-like"/>
    <property type="match status" value="1"/>
</dbReference>
<feature type="domain" description="WD repeat-containing protein 54 beta-propeller" evidence="1">
    <location>
        <begin position="76"/>
        <end position="319"/>
    </location>
</feature>
<dbReference type="OrthoDB" id="431942at2759"/>
<dbReference type="Proteomes" id="UP000041254">
    <property type="component" value="Unassembled WGS sequence"/>
</dbReference>
<dbReference type="Pfam" id="PF21031">
    <property type="entry name" value="WDR54"/>
    <property type="match status" value="1"/>
</dbReference>
<evidence type="ECO:0000313" key="3">
    <source>
        <dbReference type="Proteomes" id="UP000041254"/>
    </source>
</evidence>
<sequence>MEETSAALHLHTTPVVLKASPSLIHGNLVASQRRIAYAHQSKVCFYAVDSERCVDGPTTSKIISLHYVHIRKAGPKPMLIVNMANGTQMWNQDGTRMLYYLPVQHPQTSATSTSAAQNAAVDIGKCHRGAAVCAFPQADHVIIGSSAGELIIIRTDGDAFHSLATRKVASASPVMVVACSGEGSDQHVMSGHANGEIVWWRPEANGMYMQLPGALQHAQDTPTCMKVLGNTLYCGFGTGHLRVYDAVRRELKIEIAAHGRWINDIDVRHDGLVASVGEDTVLNVWRCPSCDSEVSLAHSAVVTESLLTGVAFTQRRGDTADEGAFAVCVVAYDSEVLYFLSNRPWDVNI</sequence>
<keyword evidence="3" id="KW-1185">Reference proteome</keyword>
<dbReference type="Gene3D" id="2.130.10.10">
    <property type="entry name" value="YVTN repeat-like/Quinoprotein amine dehydrogenase"/>
    <property type="match status" value="1"/>
</dbReference>
<evidence type="ECO:0000313" key="2">
    <source>
        <dbReference type="EMBL" id="CEM08024.1"/>
    </source>
</evidence>
<dbReference type="InterPro" id="IPR036322">
    <property type="entry name" value="WD40_repeat_dom_sf"/>
</dbReference>
<dbReference type="EMBL" id="CDMY01000382">
    <property type="protein sequence ID" value="CEM08024.1"/>
    <property type="molecule type" value="Genomic_DNA"/>
</dbReference>
<dbReference type="AlphaFoldDB" id="A0A0G4F6I2"/>
<accession>A0A0G4F6I2</accession>
<dbReference type="InterPro" id="IPR015943">
    <property type="entry name" value="WD40/YVTN_repeat-like_dom_sf"/>
</dbReference>
<dbReference type="SMART" id="SM00320">
    <property type="entry name" value="WD40"/>
    <property type="match status" value="3"/>
</dbReference>
<dbReference type="InParanoid" id="A0A0G4F6I2"/>
<protein>
    <recommendedName>
        <fullName evidence="1">WD repeat-containing protein 54 beta-propeller domain-containing protein</fullName>
    </recommendedName>
</protein>
<gene>
    <name evidence="2" type="ORF">Vbra_8879</name>
</gene>
<proteinExistence type="predicted"/>
<dbReference type="VEuPathDB" id="CryptoDB:Vbra_8879"/>
<organism evidence="2 3">
    <name type="scientific">Vitrella brassicaformis (strain CCMP3155)</name>
    <dbReference type="NCBI Taxonomy" id="1169540"/>
    <lineage>
        <taxon>Eukaryota</taxon>
        <taxon>Sar</taxon>
        <taxon>Alveolata</taxon>
        <taxon>Colpodellida</taxon>
        <taxon>Vitrellaceae</taxon>
        <taxon>Vitrella</taxon>
    </lineage>
</organism>
<dbReference type="InterPro" id="IPR001680">
    <property type="entry name" value="WD40_rpt"/>
</dbReference>
<dbReference type="OMA" id="RWINDID"/>